<feature type="domain" description="NACHT C-terminal Helical" evidence="1">
    <location>
        <begin position="1"/>
        <end position="130"/>
    </location>
</feature>
<gene>
    <name evidence="2" type="ORF">Y5W_03473</name>
</gene>
<evidence type="ECO:0000313" key="3">
    <source>
        <dbReference type="Proteomes" id="UP000662703"/>
    </source>
</evidence>
<evidence type="ECO:0000313" key="2">
    <source>
        <dbReference type="EMBL" id="MBF5058179.1"/>
    </source>
</evidence>
<reference evidence="2 3" key="1">
    <citation type="submission" date="2012-09" db="EMBL/GenBank/DDBJ databases">
        <title>Genome Sequence of alkane-degrading Bacterium Alcanivorax sp. 521-1.</title>
        <authorList>
            <person name="Lai Q."/>
            <person name="Shao Z."/>
        </authorList>
    </citation>
    <scope>NUCLEOTIDE SEQUENCE [LARGE SCALE GENOMIC DNA]</scope>
    <source>
        <strain evidence="2 3">521-1</strain>
    </source>
</reference>
<dbReference type="InterPro" id="IPR054735">
    <property type="entry name" value="NCH1"/>
</dbReference>
<evidence type="ECO:0000259" key="1">
    <source>
        <dbReference type="Pfam" id="PF22728"/>
    </source>
</evidence>
<dbReference type="EMBL" id="ARXX01000079">
    <property type="protein sequence ID" value="MBF5058179.1"/>
    <property type="molecule type" value="Genomic_DNA"/>
</dbReference>
<sequence>MSEMHLLCIFRHIMAQGFGYEFFEDALGDALLEIAADDLVDVSSKSYSLFMLCAAAMPFKGTDPFSYLVEDVGIDNMPYSVKLGIQHEAQLYSLSGKSVKRVMKSINKAVKSREVRAEFGLLYDRPLNQLSVR</sequence>
<keyword evidence="3" id="KW-1185">Reference proteome</keyword>
<accession>A0ABS0AW39</accession>
<dbReference type="Proteomes" id="UP000662703">
    <property type="component" value="Unassembled WGS sequence"/>
</dbReference>
<proteinExistence type="predicted"/>
<organism evidence="2 3">
    <name type="scientific">Alloalcanivorax profundimaris</name>
    <dbReference type="NCBI Taxonomy" id="2735259"/>
    <lineage>
        <taxon>Bacteria</taxon>
        <taxon>Pseudomonadati</taxon>
        <taxon>Pseudomonadota</taxon>
        <taxon>Gammaproteobacteria</taxon>
        <taxon>Oceanospirillales</taxon>
        <taxon>Alcanivoracaceae</taxon>
        <taxon>Alloalcanivorax</taxon>
    </lineage>
</organism>
<protein>
    <recommendedName>
        <fullName evidence="1">NACHT C-terminal Helical domain-containing protein</fullName>
    </recommendedName>
</protein>
<name>A0ABS0AW39_9GAMM</name>
<dbReference type="Pfam" id="PF22728">
    <property type="entry name" value="NCH1"/>
    <property type="match status" value="1"/>
</dbReference>
<comment type="caution">
    <text evidence="2">The sequence shown here is derived from an EMBL/GenBank/DDBJ whole genome shotgun (WGS) entry which is preliminary data.</text>
</comment>